<dbReference type="OrthoDB" id="2019938at2759"/>
<dbReference type="GO" id="GO:0016597">
    <property type="term" value="F:amino acid binding"/>
    <property type="evidence" value="ECO:0007669"/>
    <property type="project" value="UniProtKB-UniRule"/>
</dbReference>
<dbReference type="PANTHER" id="PTHR31096:SF7">
    <property type="entry name" value="ACT DOMAIN-CONTAINING PROTEIN ACR1"/>
    <property type="match status" value="1"/>
</dbReference>
<organism evidence="5 6">
    <name type="scientific">Nyssa sinensis</name>
    <dbReference type="NCBI Taxonomy" id="561372"/>
    <lineage>
        <taxon>Eukaryota</taxon>
        <taxon>Viridiplantae</taxon>
        <taxon>Streptophyta</taxon>
        <taxon>Embryophyta</taxon>
        <taxon>Tracheophyta</taxon>
        <taxon>Spermatophyta</taxon>
        <taxon>Magnoliopsida</taxon>
        <taxon>eudicotyledons</taxon>
        <taxon>Gunneridae</taxon>
        <taxon>Pentapetalae</taxon>
        <taxon>asterids</taxon>
        <taxon>Cornales</taxon>
        <taxon>Nyssaceae</taxon>
        <taxon>Nyssa</taxon>
    </lineage>
</organism>
<protein>
    <recommendedName>
        <fullName evidence="2">ACT domain-containing protein ACR</fullName>
    </recommendedName>
    <alternativeName>
        <fullName evidence="2">Protein ACT DOMAIN REPEATS</fullName>
    </alternativeName>
</protein>
<dbReference type="Pfam" id="PF01842">
    <property type="entry name" value="ACT"/>
    <property type="match status" value="1"/>
</dbReference>
<evidence type="ECO:0000313" key="6">
    <source>
        <dbReference type="Proteomes" id="UP000325577"/>
    </source>
</evidence>
<dbReference type="AlphaFoldDB" id="A0A5J4ZW22"/>
<dbReference type="SUPFAM" id="SSF55021">
    <property type="entry name" value="ACT-like"/>
    <property type="match status" value="1"/>
</dbReference>
<keyword evidence="1 2" id="KW-0677">Repeat</keyword>
<feature type="domain" description="ACT" evidence="4">
    <location>
        <begin position="131"/>
        <end position="210"/>
    </location>
</feature>
<keyword evidence="6" id="KW-1185">Reference proteome</keyword>
<dbReference type="InterPro" id="IPR002912">
    <property type="entry name" value="ACT_dom"/>
</dbReference>
<evidence type="ECO:0000256" key="2">
    <source>
        <dbReference type="RuleBase" id="RU369043"/>
    </source>
</evidence>
<dbReference type="EMBL" id="CM018048">
    <property type="protein sequence ID" value="KAA8522580.1"/>
    <property type="molecule type" value="Genomic_DNA"/>
</dbReference>
<comment type="function">
    <text evidence="2">Binds amino acids.</text>
</comment>
<gene>
    <name evidence="5" type="ORF">F0562_013059</name>
</gene>
<feature type="compositionally biased region" description="Polar residues" evidence="3">
    <location>
        <begin position="203"/>
        <end position="221"/>
    </location>
</feature>
<dbReference type="PROSITE" id="PS51671">
    <property type="entry name" value="ACT"/>
    <property type="match status" value="1"/>
</dbReference>
<proteinExistence type="predicted"/>
<evidence type="ECO:0000259" key="4">
    <source>
        <dbReference type="PROSITE" id="PS51671"/>
    </source>
</evidence>
<evidence type="ECO:0000256" key="3">
    <source>
        <dbReference type="SAM" id="MobiDB-lite"/>
    </source>
</evidence>
<feature type="region of interest" description="Disordered" evidence="3">
    <location>
        <begin position="202"/>
        <end position="225"/>
    </location>
</feature>
<dbReference type="PANTHER" id="PTHR31096">
    <property type="entry name" value="ACT DOMAIN-CONTAINING PROTEIN ACR4-RELATED"/>
    <property type="match status" value="1"/>
</dbReference>
<evidence type="ECO:0000313" key="5">
    <source>
        <dbReference type="EMBL" id="KAA8522580.1"/>
    </source>
</evidence>
<dbReference type="InterPro" id="IPR045865">
    <property type="entry name" value="ACT-like_dom_sf"/>
</dbReference>
<dbReference type="InterPro" id="IPR040217">
    <property type="entry name" value="ACR1-12"/>
</dbReference>
<name>A0A5J4ZW22_9ASTE</name>
<evidence type="ECO:0000256" key="1">
    <source>
        <dbReference type="ARBA" id="ARBA00022737"/>
    </source>
</evidence>
<dbReference type="Proteomes" id="UP000325577">
    <property type="component" value="Linkage Group LG5"/>
</dbReference>
<sequence>MSADGDYEERCSSCGGANGGEVCGNGRGHGGHRQGSDGTRVTVENCKEKGYSVVNVRSRDRPKLLFDTVCTLTDLQYVVFHAAISSKGSMAFQEYYIRHKDGRTLDSESERRRVIQCLFAATERRDSYGLRLDVCTRNRLGLLSDITRIFRENGLSITRAEIGTRGERAVGSFYVTDAAGNDVNPETVEVVRQEIGGTVLAVNKSSGRPPQNSTSSRSKSSAVEERPRFSLGSLFWSQLERLSSNFGPIKS</sequence>
<dbReference type="CDD" id="cd04897">
    <property type="entry name" value="ACT_ACR_3"/>
    <property type="match status" value="1"/>
</dbReference>
<reference evidence="5 6" key="1">
    <citation type="submission" date="2019-09" db="EMBL/GenBank/DDBJ databases">
        <title>A chromosome-level genome assembly of the Chinese tupelo Nyssa sinensis.</title>
        <authorList>
            <person name="Yang X."/>
            <person name="Kang M."/>
            <person name="Yang Y."/>
            <person name="Xiong H."/>
            <person name="Wang M."/>
            <person name="Zhang Z."/>
            <person name="Wang Z."/>
            <person name="Wu H."/>
            <person name="Ma T."/>
            <person name="Liu J."/>
            <person name="Xi Z."/>
        </authorList>
    </citation>
    <scope>NUCLEOTIDE SEQUENCE [LARGE SCALE GENOMIC DNA]</scope>
    <source>
        <strain evidence="5">J267</strain>
        <tissue evidence="5">Leaf</tissue>
    </source>
</reference>
<accession>A0A5J4ZW22</accession>